<dbReference type="Proteomes" id="UP001060085">
    <property type="component" value="Linkage Group LG08"/>
</dbReference>
<comment type="caution">
    <text evidence="1">The sequence shown here is derived from an EMBL/GenBank/DDBJ whole genome shotgun (WGS) entry which is preliminary data.</text>
</comment>
<organism evidence="1 2">
    <name type="scientific">Catharanthus roseus</name>
    <name type="common">Madagascar periwinkle</name>
    <name type="synonym">Vinca rosea</name>
    <dbReference type="NCBI Taxonomy" id="4058"/>
    <lineage>
        <taxon>Eukaryota</taxon>
        <taxon>Viridiplantae</taxon>
        <taxon>Streptophyta</taxon>
        <taxon>Embryophyta</taxon>
        <taxon>Tracheophyta</taxon>
        <taxon>Spermatophyta</taxon>
        <taxon>Magnoliopsida</taxon>
        <taxon>eudicotyledons</taxon>
        <taxon>Gunneridae</taxon>
        <taxon>Pentapetalae</taxon>
        <taxon>asterids</taxon>
        <taxon>lamiids</taxon>
        <taxon>Gentianales</taxon>
        <taxon>Apocynaceae</taxon>
        <taxon>Rauvolfioideae</taxon>
        <taxon>Vinceae</taxon>
        <taxon>Catharanthinae</taxon>
        <taxon>Catharanthus</taxon>
    </lineage>
</organism>
<keyword evidence="2" id="KW-1185">Reference proteome</keyword>
<name>A0ACB9ZKE8_CATRO</name>
<dbReference type="EMBL" id="CM044708">
    <property type="protein sequence ID" value="KAI5647528.1"/>
    <property type="molecule type" value="Genomic_DNA"/>
</dbReference>
<accession>A0ACB9ZKE8</accession>
<reference evidence="2" key="1">
    <citation type="journal article" date="2023" name="Nat. Plants">
        <title>Single-cell RNA sequencing provides a high-resolution roadmap for understanding the multicellular compartmentation of specialized metabolism.</title>
        <authorList>
            <person name="Sun S."/>
            <person name="Shen X."/>
            <person name="Li Y."/>
            <person name="Li Y."/>
            <person name="Wang S."/>
            <person name="Li R."/>
            <person name="Zhang H."/>
            <person name="Shen G."/>
            <person name="Guo B."/>
            <person name="Wei J."/>
            <person name="Xu J."/>
            <person name="St-Pierre B."/>
            <person name="Chen S."/>
            <person name="Sun C."/>
        </authorList>
    </citation>
    <scope>NUCLEOTIDE SEQUENCE [LARGE SCALE GENOMIC DNA]</scope>
</reference>
<protein>
    <submittedName>
        <fullName evidence="1">Uncharacterized protein</fullName>
    </submittedName>
</protein>
<gene>
    <name evidence="1" type="ORF">M9H77_33533</name>
</gene>
<evidence type="ECO:0000313" key="2">
    <source>
        <dbReference type="Proteomes" id="UP001060085"/>
    </source>
</evidence>
<evidence type="ECO:0000313" key="1">
    <source>
        <dbReference type="EMBL" id="KAI5647528.1"/>
    </source>
</evidence>
<proteinExistence type="predicted"/>
<sequence>MENRPNSEQITEYFKFRPEEEPRFEVRNTVLVIAILITTATYQACLSPPGGLWQDNSDGHRAGTSIMATNNIVSYTMFVVFNSIGFFTSLFMIFALTGKFPMRIALFVALNALTWTFDASMAAMTPNTIVRWMFNALSIVLPFIVSFVTAFLKVKFEETPPATPNRPPV</sequence>